<comment type="subcellular location">
    <subcellularLocation>
        <location evidence="1">Cell membrane</location>
        <topology evidence="1">Multi-pass membrane protein</topology>
    </subcellularLocation>
</comment>
<feature type="transmembrane region" description="Helical" evidence="9">
    <location>
        <begin position="21"/>
        <end position="42"/>
    </location>
</feature>
<dbReference type="PROSITE" id="PS50850">
    <property type="entry name" value="MFS"/>
    <property type="match status" value="1"/>
</dbReference>
<reference evidence="11 12" key="1">
    <citation type="submission" date="2015-06" db="EMBL/GenBank/DDBJ databases">
        <title>Cloning and characterization of the uncialamcin biosynthetic gene cluster.</title>
        <authorList>
            <person name="Yan X."/>
            <person name="Huang T."/>
            <person name="Ge H."/>
            <person name="Shen B."/>
        </authorList>
    </citation>
    <scope>NUCLEOTIDE SEQUENCE [LARGE SCALE GENOMIC DNA]</scope>
    <source>
        <strain evidence="11 12">DCA2648</strain>
    </source>
</reference>
<proteinExistence type="predicted"/>
<feature type="transmembrane region" description="Helical" evidence="9">
    <location>
        <begin position="235"/>
        <end position="252"/>
    </location>
</feature>
<accession>A0A1Q4V9M4</accession>
<keyword evidence="7" id="KW-0046">Antibiotic resistance</keyword>
<organism evidence="11 12">
    <name type="scientific">Streptomyces uncialis</name>
    <dbReference type="NCBI Taxonomy" id="1048205"/>
    <lineage>
        <taxon>Bacteria</taxon>
        <taxon>Bacillati</taxon>
        <taxon>Actinomycetota</taxon>
        <taxon>Actinomycetes</taxon>
        <taxon>Kitasatosporales</taxon>
        <taxon>Streptomycetaceae</taxon>
        <taxon>Streptomyces</taxon>
    </lineage>
</organism>
<feature type="transmembrane region" description="Helical" evidence="9">
    <location>
        <begin position="145"/>
        <end position="164"/>
    </location>
</feature>
<evidence type="ECO:0000256" key="9">
    <source>
        <dbReference type="SAM" id="Phobius"/>
    </source>
</evidence>
<dbReference type="Proteomes" id="UP000186455">
    <property type="component" value="Unassembled WGS sequence"/>
</dbReference>
<feature type="region of interest" description="Disordered" evidence="8">
    <location>
        <begin position="498"/>
        <end position="532"/>
    </location>
</feature>
<dbReference type="RefSeq" id="WP_073786149.1">
    <property type="nucleotide sequence ID" value="NZ_LFBV01000002.1"/>
</dbReference>
<keyword evidence="3" id="KW-1003">Cell membrane</keyword>
<dbReference type="InterPro" id="IPR020846">
    <property type="entry name" value="MFS_dom"/>
</dbReference>
<feature type="compositionally biased region" description="Basic and acidic residues" evidence="8">
    <location>
        <begin position="499"/>
        <end position="509"/>
    </location>
</feature>
<keyword evidence="2" id="KW-0813">Transport</keyword>
<sequence length="532" mass="54055">MPSYAPPRPTHRAGPRQWAGLAVLSLPLLVLALDVSVLFLAAPQLVADLRPSGAQTLWIMDIYGFVIAGFLVTMGTLGDRLGRRRLLLTGGAVFAVASVLTAYATSAEMLIAARALLGVAGATLMPSTLSLISTMFLDARQRAQAIAIWMTTMTVGVAIGPLVGGAMLEHFWWGSVFLLAVPVMAVLLALGPVLLPEYRDPRPGPLDMPSIALSLATLLPVIHGLKHLASEGPGPVTAVAVAAGVLCGALFVRRQRRLAHPLLDLSLFSNRTFSVALGLLLFGLVAINGVQYLAPQYFQLVAGMSPLRAGLWMLPVVLAATAGMMLAPPLARRFGPARVMAGGALLSVAGFALVSQVDTAGGLSTLVTGSAIAIAGISPLPVLTTELVVAAAPLEKTGSAAAMSETSGELGVGLGVALNGSLVAAVFAARTASEPAAGDDLASTLTVAGTLPSPAGDELTATARDAFTAGLNMVGVAGGALMLLLAVGAGWALRGTRSATDDATNRAADEAGDDAAGDDASHRAAARVDKAG</sequence>
<dbReference type="InterPro" id="IPR036259">
    <property type="entry name" value="MFS_trans_sf"/>
</dbReference>
<feature type="transmembrane region" description="Helical" evidence="9">
    <location>
        <begin position="363"/>
        <end position="389"/>
    </location>
</feature>
<evidence type="ECO:0000256" key="5">
    <source>
        <dbReference type="ARBA" id="ARBA00022989"/>
    </source>
</evidence>
<keyword evidence="6 9" id="KW-0472">Membrane</keyword>
<evidence type="ECO:0000259" key="10">
    <source>
        <dbReference type="PROSITE" id="PS50850"/>
    </source>
</evidence>
<keyword evidence="4 9" id="KW-0812">Transmembrane</keyword>
<dbReference type="AlphaFoldDB" id="A0A1Q4V9M4"/>
<evidence type="ECO:0000256" key="3">
    <source>
        <dbReference type="ARBA" id="ARBA00022475"/>
    </source>
</evidence>
<evidence type="ECO:0000256" key="6">
    <source>
        <dbReference type="ARBA" id="ARBA00023136"/>
    </source>
</evidence>
<keyword evidence="12" id="KW-1185">Reference proteome</keyword>
<feature type="transmembrane region" description="Helical" evidence="9">
    <location>
        <begin position="473"/>
        <end position="493"/>
    </location>
</feature>
<feature type="transmembrane region" description="Helical" evidence="9">
    <location>
        <begin position="339"/>
        <end position="357"/>
    </location>
</feature>
<dbReference type="PANTHER" id="PTHR42718:SF47">
    <property type="entry name" value="METHYL VIOLOGEN RESISTANCE PROTEIN SMVA"/>
    <property type="match status" value="1"/>
</dbReference>
<comment type="caution">
    <text evidence="11">The sequence shown here is derived from an EMBL/GenBank/DDBJ whole genome shotgun (WGS) entry which is preliminary data.</text>
</comment>
<feature type="transmembrane region" description="Helical" evidence="9">
    <location>
        <begin position="273"/>
        <end position="294"/>
    </location>
</feature>
<dbReference type="EMBL" id="LFBV01000002">
    <property type="protein sequence ID" value="OKH94525.1"/>
    <property type="molecule type" value="Genomic_DNA"/>
</dbReference>
<dbReference type="InterPro" id="IPR011701">
    <property type="entry name" value="MFS"/>
</dbReference>
<evidence type="ECO:0000256" key="4">
    <source>
        <dbReference type="ARBA" id="ARBA00022692"/>
    </source>
</evidence>
<feature type="transmembrane region" description="Helical" evidence="9">
    <location>
        <begin position="54"/>
        <end position="74"/>
    </location>
</feature>
<feature type="transmembrane region" description="Helical" evidence="9">
    <location>
        <begin position="410"/>
        <end position="429"/>
    </location>
</feature>
<evidence type="ECO:0000313" key="12">
    <source>
        <dbReference type="Proteomes" id="UP000186455"/>
    </source>
</evidence>
<feature type="transmembrane region" description="Helical" evidence="9">
    <location>
        <begin position="206"/>
        <end position="223"/>
    </location>
</feature>
<evidence type="ECO:0000313" key="11">
    <source>
        <dbReference type="EMBL" id="OKH94525.1"/>
    </source>
</evidence>
<dbReference type="PANTHER" id="PTHR42718">
    <property type="entry name" value="MAJOR FACILITATOR SUPERFAMILY MULTIDRUG TRANSPORTER MFSC"/>
    <property type="match status" value="1"/>
</dbReference>
<feature type="domain" description="Major facilitator superfamily (MFS) profile" evidence="10">
    <location>
        <begin position="20"/>
        <end position="497"/>
    </location>
</feature>
<feature type="compositionally biased region" description="Basic and acidic residues" evidence="8">
    <location>
        <begin position="519"/>
        <end position="532"/>
    </location>
</feature>
<dbReference type="Gene3D" id="1.20.1720.10">
    <property type="entry name" value="Multidrug resistance protein D"/>
    <property type="match status" value="1"/>
</dbReference>
<keyword evidence="5 9" id="KW-1133">Transmembrane helix</keyword>
<feature type="transmembrane region" description="Helical" evidence="9">
    <location>
        <begin position="111"/>
        <end position="133"/>
    </location>
</feature>
<dbReference type="Gene3D" id="1.20.1250.20">
    <property type="entry name" value="MFS general substrate transporter like domains"/>
    <property type="match status" value="1"/>
</dbReference>
<dbReference type="GO" id="GO:0005886">
    <property type="term" value="C:plasma membrane"/>
    <property type="evidence" value="ECO:0007669"/>
    <property type="project" value="UniProtKB-SubCell"/>
</dbReference>
<name>A0A1Q4V9M4_9ACTN</name>
<dbReference type="CDD" id="cd17321">
    <property type="entry name" value="MFS_MMR_MDR_like"/>
    <property type="match status" value="1"/>
</dbReference>
<dbReference type="GO" id="GO:0046677">
    <property type="term" value="P:response to antibiotic"/>
    <property type="evidence" value="ECO:0007669"/>
    <property type="project" value="UniProtKB-KW"/>
</dbReference>
<dbReference type="Pfam" id="PF07690">
    <property type="entry name" value="MFS_1"/>
    <property type="match status" value="1"/>
</dbReference>
<gene>
    <name evidence="11" type="ORF">AB852_09645</name>
</gene>
<evidence type="ECO:0000256" key="1">
    <source>
        <dbReference type="ARBA" id="ARBA00004651"/>
    </source>
</evidence>
<feature type="transmembrane region" description="Helical" evidence="9">
    <location>
        <begin position="86"/>
        <end position="105"/>
    </location>
</feature>
<feature type="transmembrane region" description="Helical" evidence="9">
    <location>
        <begin position="170"/>
        <end position="194"/>
    </location>
</feature>
<feature type="transmembrane region" description="Helical" evidence="9">
    <location>
        <begin position="309"/>
        <end position="327"/>
    </location>
</feature>
<protein>
    <submittedName>
        <fullName evidence="11">MFS transporter</fullName>
    </submittedName>
</protein>
<dbReference type="GO" id="GO:0022857">
    <property type="term" value="F:transmembrane transporter activity"/>
    <property type="evidence" value="ECO:0007669"/>
    <property type="project" value="InterPro"/>
</dbReference>
<evidence type="ECO:0000256" key="2">
    <source>
        <dbReference type="ARBA" id="ARBA00022448"/>
    </source>
</evidence>
<evidence type="ECO:0000256" key="7">
    <source>
        <dbReference type="ARBA" id="ARBA00023251"/>
    </source>
</evidence>
<dbReference type="SUPFAM" id="SSF103473">
    <property type="entry name" value="MFS general substrate transporter"/>
    <property type="match status" value="1"/>
</dbReference>
<evidence type="ECO:0000256" key="8">
    <source>
        <dbReference type="SAM" id="MobiDB-lite"/>
    </source>
</evidence>